<protein>
    <submittedName>
        <fullName evidence="2">Uncharacterized protein</fullName>
    </submittedName>
</protein>
<dbReference type="VEuPathDB" id="FungiDB:SDRG_13221"/>
<reference evidence="2 3" key="1">
    <citation type="submission" date="2012-04" db="EMBL/GenBank/DDBJ databases">
        <title>The Genome Sequence of Saprolegnia declina VS20.</title>
        <authorList>
            <consortium name="The Broad Institute Genome Sequencing Platform"/>
            <person name="Russ C."/>
            <person name="Nusbaum C."/>
            <person name="Tyler B."/>
            <person name="van West P."/>
            <person name="Dieguez-Uribeondo J."/>
            <person name="de Bruijn I."/>
            <person name="Tripathy S."/>
            <person name="Jiang R."/>
            <person name="Young S.K."/>
            <person name="Zeng Q."/>
            <person name="Gargeya S."/>
            <person name="Fitzgerald M."/>
            <person name="Haas B."/>
            <person name="Abouelleil A."/>
            <person name="Alvarado L."/>
            <person name="Arachchi H.M."/>
            <person name="Berlin A."/>
            <person name="Chapman S.B."/>
            <person name="Goldberg J."/>
            <person name="Griggs A."/>
            <person name="Gujja S."/>
            <person name="Hansen M."/>
            <person name="Howarth C."/>
            <person name="Imamovic A."/>
            <person name="Larimer J."/>
            <person name="McCowen C."/>
            <person name="Montmayeur A."/>
            <person name="Murphy C."/>
            <person name="Neiman D."/>
            <person name="Pearson M."/>
            <person name="Priest M."/>
            <person name="Roberts A."/>
            <person name="Saif S."/>
            <person name="Shea T."/>
            <person name="Sisk P."/>
            <person name="Sykes S."/>
            <person name="Wortman J."/>
            <person name="Nusbaum C."/>
            <person name="Birren B."/>
        </authorList>
    </citation>
    <scope>NUCLEOTIDE SEQUENCE [LARGE SCALE GENOMIC DNA]</scope>
    <source>
        <strain evidence="2 3">VS20</strain>
    </source>
</reference>
<accession>T0Q3C6</accession>
<evidence type="ECO:0000256" key="1">
    <source>
        <dbReference type="SAM" id="MobiDB-lite"/>
    </source>
</evidence>
<dbReference type="AlphaFoldDB" id="T0Q3C6"/>
<name>T0Q3C6_SAPDV</name>
<dbReference type="InParanoid" id="T0Q3C6"/>
<dbReference type="GeneID" id="19953948"/>
<sequence>MEARVARAMELAQGPRISVTDEEVAAQIRREAARKKERAKELGVMSYMLPVAPATNVNKGFLLNTIRGVDSHNKRQEIDQCWRKRDLEAKVHRRRSRSRDRSRSRERRHRRRSSSLDRRHQRRSASRSPSPTRAEDERSYWAERKAARTAELLAQLDGRSCTLENAPNYDESSSSESDEAKAKRAAKKAAKQAKRAKKKAKKKKVKKDARS</sequence>
<dbReference type="Proteomes" id="UP000030762">
    <property type="component" value="Unassembled WGS sequence"/>
</dbReference>
<feature type="compositionally biased region" description="Basic residues" evidence="1">
    <location>
        <begin position="91"/>
        <end position="125"/>
    </location>
</feature>
<organism evidence="2 3">
    <name type="scientific">Saprolegnia diclina (strain VS20)</name>
    <dbReference type="NCBI Taxonomy" id="1156394"/>
    <lineage>
        <taxon>Eukaryota</taxon>
        <taxon>Sar</taxon>
        <taxon>Stramenopiles</taxon>
        <taxon>Oomycota</taxon>
        <taxon>Saprolegniomycetes</taxon>
        <taxon>Saprolegniales</taxon>
        <taxon>Saprolegniaceae</taxon>
        <taxon>Saprolegnia</taxon>
    </lineage>
</organism>
<dbReference type="OMA" id="QEEDKCW"/>
<gene>
    <name evidence="2" type="ORF">SDRG_13221</name>
</gene>
<feature type="region of interest" description="Disordered" evidence="1">
    <location>
        <begin position="157"/>
        <end position="211"/>
    </location>
</feature>
<feature type="region of interest" description="Disordered" evidence="1">
    <location>
        <begin position="89"/>
        <end position="140"/>
    </location>
</feature>
<dbReference type="STRING" id="1156394.T0Q3C6"/>
<evidence type="ECO:0000313" key="2">
    <source>
        <dbReference type="EMBL" id="EQC29066.1"/>
    </source>
</evidence>
<feature type="compositionally biased region" description="Basic residues" evidence="1">
    <location>
        <begin position="183"/>
        <end position="211"/>
    </location>
</feature>
<dbReference type="OrthoDB" id="76965at2759"/>
<dbReference type="EMBL" id="JH767188">
    <property type="protein sequence ID" value="EQC29066.1"/>
    <property type="molecule type" value="Genomic_DNA"/>
</dbReference>
<evidence type="ECO:0000313" key="3">
    <source>
        <dbReference type="Proteomes" id="UP000030762"/>
    </source>
</evidence>
<keyword evidence="3" id="KW-1185">Reference proteome</keyword>
<proteinExistence type="predicted"/>
<dbReference type="RefSeq" id="XP_008617525.1">
    <property type="nucleotide sequence ID" value="XM_008619303.1"/>
</dbReference>